<reference evidence="3 4" key="1">
    <citation type="submission" date="2017-08" db="EMBL/GenBank/DDBJ databases">
        <title>Infants hospitalized years apart are colonized by the same room-sourced microbial strains.</title>
        <authorList>
            <person name="Brooks B."/>
            <person name="Olm M.R."/>
            <person name="Firek B.A."/>
            <person name="Baker R."/>
            <person name="Thomas B.C."/>
            <person name="Morowitz M.J."/>
            <person name="Banfield J.F."/>
        </authorList>
    </citation>
    <scope>NUCLEOTIDE SEQUENCE [LARGE SCALE GENOMIC DNA]</scope>
    <source>
        <strain evidence="3">S2_005_003_R2_41</strain>
    </source>
</reference>
<evidence type="ECO:0000256" key="2">
    <source>
        <dbReference type="SAM" id="Phobius"/>
    </source>
</evidence>
<accession>A0A2W5PYZ8</accession>
<proteinExistence type="predicted"/>
<dbReference type="AlphaFoldDB" id="A0A2W5PYZ8"/>
<feature type="transmembrane region" description="Helical" evidence="2">
    <location>
        <begin position="7"/>
        <end position="24"/>
    </location>
</feature>
<evidence type="ECO:0000256" key="1">
    <source>
        <dbReference type="SAM" id="MobiDB-lite"/>
    </source>
</evidence>
<evidence type="ECO:0000313" key="4">
    <source>
        <dbReference type="Proteomes" id="UP000249135"/>
    </source>
</evidence>
<sequence>MNRLVPLAAVLVIGFGLVLWFARPQSSFEWAAWIQAIGVLMALFWGAQLQREAANRTTRQAQHVAALFAANMHWVFRELADACGKANWADFVVHRRILEEILAQGREASLQQLDGRGLAMVTSLRTIAVEALEVMVPHTPDGDWFALHGHFDRRLPSITAWLSAAGHPPAASGPTDYQGLRTSFGQLGNP</sequence>
<organism evidence="3 4">
    <name type="scientific">Variovorax paradoxus</name>
    <dbReference type="NCBI Taxonomy" id="34073"/>
    <lineage>
        <taxon>Bacteria</taxon>
        <taxon>Pseudomonadati</taxon>
        <taxon>Pseudomonadota</taxon>
        <taxon>Betaproteobacteria</taxon>
        <taxon>Burkholderiales</taxon>
        <taxon>Comamonadaceae</taxon>
        <taxon>Variovorax</taxon>
    </lineage>
</organism>
<keyword evidence="2" id="KW-0812">Transmembrane</keyword>
<keyword evidence="2" id="KW-1133">Transmembrane helix</keyword>
<comment type="caution">
    <text evidence="3">The sequence shown here is derived from an EMBL/GenBank/DDBJ whole genome shotgun (WGS) entry which is preliminary data.</text>
</comment>
<evidence type="ECO:0000313" key="3">
    <source>
        <dbReference type="EMBL" id="PZQ69589.1"/>
    </source>
</evidence>
<gene>
    <name evidence="3" type="ORF">DI563_19410</name>
</gene>
<feature type="transmembrane region" description="Helical" evidence="2">
    <location>
        <begin position="30"/>
        <end position="49"/>
    </location>
</feature>
<feature type="region of interest" description="Disordered" evidence="1">
    <location>
        <begin position="169"/>
        <end position="190"/>
    </location>
</feature>
<dbReference type="EMBL" id="QFPP01000293">
    <property type="protein sequence ID" value="PZQ69589.1"/>
    <property type="molecule type" value="Genomic_DNA"/>
</dbReference>
<keyword evidence="2" id="KW-0472">Membrane</keyword>
<name>A0A2W5PYZ8_VARPD</name>
<dbReference type="Proteomes" id="UP000249135">
    <property type="component" value="Unassembled WGS sequence"/>
</dbReference>
<protein>
    <submittedName>
        <fullName evidence="3">Uncharacterized protein</fullName>
    </submittedName>
</protein>
<feature type="compositionally biased region" description="Polar residues" evidence="1">
    <location>
        <begin position="180"/>
        <end position="190"/>
    </location>
</feature>